<dbReference type="EMBL" id="LK032392">
    <property type="protein sequence ID" value="CDY37140.1"/>
    <property type="molecule type" value="Genomic_DNA"/>
</dbReference>
<keyword evidence="4" id="KW-1185">Reference proteome</keyword>
<dbReference type="AlphaFoldDB" id="A0A078HFH3"/>
<sequence length="54" mass="5568">MVSNEEDEVLNEGASSCASSSASVSSSSTNSLTLVGELLCTVGEMMKRLGLELN</sequence>
<feature type="compositionally biased region" description="Low complexity" evidence="1">
    <location>
        <begin position="14"/>
        <end position="28"/>
    </location>
</feature>
<evidence type="ECO:0000313" key="3">
    <source>
        <dbReference type="EMBL" id="CDY37140.1"/>
    </source>
</evidence>
<evidence type="ECO:0000256" key="1">
    <source>
        <dbReference type="SAM" id="MobiDB-lite"/>
    </source>
</evidence>
<feature type="compositionally biased region" description="Acidic residues" evidence="1">
    <location>
        <begin position="1"/>
        <end position="10"/>
    </location>
</feature>
<dbReference type="SMR" id="A0A078HFH3"/>
<reference evidence="2" key="3">
    <citation type="submission" date="2021-01" db="EMBL/GenBank/DDBJ databases">
        <authorList>
            <consortium name="Genoscope - CEA"/>
            <person name="William W."/>
        </authorList>
    </citation>
    <scope>NUCLEOTIDE SEQUENCE</scope>
</reference>
<dbReference type="EMBL" id="HG994370">
    <property type="protein sequence ID" value="CAF2055004.1"/>
    <property type="molecule type" value="Genomic_DNA"/>
</dbReference>
<name>A0A078HFH3_BRANA</name>
<organism evidence="3 4">
    <name type="scientific">Brassica napus</name>
    <name type="common">Rape</name>
    <dbReference type="NCBI Taxonomy" id="3708"/>
    <lineage>
        <taxon>Eukaryota</taxon>
        <taxon>Viridiplantae</taxon>
        <taxon>Streptophyta</taxon>
        <taxon>Embryophyta</taxon>
        <taxon>Tracheophyta</taxon>
        <taxon>Spermatophyta</taxon>
        <taxon>Magnoliopsida</taxon>
        <taxon>eudicotyledons</taxon>
        <taxon>Gunneridae</taxon>
        <taxon>Pentapetalae</taxon>
        <taxon>rosids</taxon>
        <taxon>malvids</taxon>
        <taxon>Brassicales</taxon>
        <taxon>Brassicaceae</taxon>
        <taxon>Brassiceae</taxon>
        <taxon>Brassica</taxon>
    </lineage>
</organism>
<proteinExistence type="predicted"/>
<accession>A0A078HFH3</accession>
<feature type="region of interest" description="Disordered" evidence="1">
    <location>
        <begin position="1"/>
        <end position="31"/>
    </location>
</feature>
<dbReference type="PaxDb" id="3708-A0A078HFH3"/>
<protein>
    <submittedName>
        <fullName evidence="2">(rape) hypothetical protein</fullName>
    </submittedName>
    <submittedName>
        <fullName evidence="3">BnaC06g03590D protein</fullName>
    </submittedName>
</protein>
<reference evidence="3" key="2">
    <citation type="submission" date="2014-06" db="EMBL/GenBank/DDBJ databases">
        <authorList>
            <person name="Genoscope - CEA"/>
        </authorList>
    </citation>
    <scope>NUCLEOTIDE SEQUENCE</scope>
</reference>
<evidence type="ECO:0000313" key="4">
    <source>
        <dbReference type="Proteomes" id="UP000028999"/>
    </source>
</evidence>
<gene>
    <name evidence="3" type="primary">BnaC06g03590D</name>
    <name evidence="2" type="ORF">DARMORV10_C06P05600.1</name>
    <name evidence="3" type="ORF">GSBRNA2T00063380001</name>
</gene>
<evidence type="ECO:0000313" key="2">
    <source>
        <dbReference type="EMBL" id="CAF2055004.1"/>
    </source>
</evidence>
<dbReference type="Proteomes" id="UP001295469">
    <property type="component" value="Chromosome C06"/>
</dbReference>
<dbReference type="Gramene" id="CDY37140">
    <property type="protein sequence ID" value="CDY37140"/>
    <property type="gene ID" value="GSBRNA2T00063380001"/>
</dbReference>
<dbReference type="Proteomes" id="UP000028999">
    <property type="component" value="Unassembled WGS sequence"/>
</dbReference>
<reference evidence="3 4" key="1">
    <citation type="journal article" date="2014" name="Science">
        <title>Plant genetics. Early allopolyploid evolution in the post-Neolithic Brassica napus oilseed genome.</title>
        <authorList>
            <person name="Chalhoub B."/>
            <person name="Denoeud F."/>
            <person name="Liu S."/>
            <person name="Parkin I.A."/>
            <person name="Tang H."/>
            <person name="Wang X."/>
            <person name="Chiquet J."/>
            <person name="Belcram H."/>
            <person name="Tong C."/>
            <person name="Samans B."/>
            <person name="Correa M."/>
            <person name="Da Silva C."/>
            <person name="Just J."/>
            <person name="Falentin C."/>
            <person name="Koh C.S."/>
            <person name="Le Clainche I."/>
            <person name="Bernard M."/>
            <person name="Bento P."/>
            <person name="Noel B."/>
            <person name="Labadie K."/>
            <person name="Alberti A."/>
            <person name="Charles M."/>
            <person name="Arnaud D."/>
            <person name="Guo H."/>
            <person name="Daviaud C."/>
            <person name="Alamery S."/>
            <person name="Jabbari K."/>
            <person name="Zhao M."/>
            <person name="Edger P.P."/>
            <person name="Chelaifa H."/>
            <person name="Tack D."/>
            <person name="Lassalle G."/>
            <person name="Mestiri I."/>
            <person name="Schnel N."/>
            <person name="Le Paslier M.C."/>
            <person name="Fan G."/>
            <person name="Renault V."/>
            <person name="Bayer P.E."/>
            <person name="Golicz A.A."/>
            <person name="Manoli S."/>
            <person name="Lee T.H."/>
            <person name="Thi V.H."/>
            <person name="Chalabi S."/>
            <person name="Hu Q."/>
            <person name="Fan C."/>
            <person name="Tollenaere R."/>
            <person name="Lu Y."/>
            <person name="Battail C."/>
            <person name="Shen J."/>
            <person name="Sidebottom C.H."/>
            <person name="Wang X."/>
            <person name="Canaguier A."/>
            <person name="Chauveau A."/>
            <person name="Berard A."/>
            <person name="Deniot G."/>
            <person name="Guan M."/>
            <person name="Liu Z."/>
            <person name="Sun F."/>
            <person name="Lim Y.P."/>
            <person name="Lyons E."/>
            <person name="Town C.D."/>
            <person name="Bancroft I."/>
            <person name="Wang X."/>
            <person name="Meng J."/>
            <person name="Ma J."/>
            <person name="Pires J.C."/>
            <person name="King G.J."/>
            <person name="Brunel D."/>
            <person name="Delourme R."/>
            <person name="Renard M."/>
            <person name="Aury J.M."/>
            <person name="Adams K.L."/>
            <person name="Batley J."/>
            <person name="Snowdon R.J."/>
            <person name="Tost J."/>
            <person name="Edwards D."/>
            <person name="Zhou Y."/>
            <person name="Hua W."/>
            <person name="Sharpe A.G."/>
            <person name="Paterson A.H."/>
            <person name="Guan C."/>
            <person name="Wincker P."/>
        </authorList>
    </citation>
    <scope>NUCLEOTIDE SEQUENCE [LARGE SCALE GENOMIC DNA]</scope>
    <source>
        <strain evidence="4">cv. Darmor-bzh</strain>
    </source>
</reference>